<dbReference type="EMBL" id="GEEE01020846">
    <property type="protein sequence ID" value="JAP42379.1"/>
    <property type="molecule type" value="Transcribed_RNA"/>
</dbReference>
<sequence length="131" mass="14790">MGTPCRLLLAENRLSIHSCNLYRFIEVSLESALHQYGSLLREICAFHVTSQLPCQAQKDIVEQGHEINNRYILQKNTSRCTIHRRFDQRESAKAALGTKCLQLGRMCSQRPLGQPISGARKCSNHPINSPS</sequence>
<gene>
    <name evidence="1" type="ORF">TR88061</name>
</gene>
<dbReference type="EMBL" id="GEEE01021251">
    <property type="protein sequence ID" value="JAP41974.1"/>
    <property type="molecule type" value="Transcribed_RNA"/>
</dbReference>
<dbReference type="EMBL" id="GEEE01003498">
    <property type="protein sequence ID" value="JAP59727.1"/>
    <property type="molecule type" value="Transcribed_RNA"/>
</dbReference>
<evidence type="ECO:0000313" key="1">
    <source>
        <dbReference type="EMBL" id="JAP59727.1"/>
    </source>
</evidence>
<organism evidence="1">
    <name type="scientific">Schistocephalus solidus</name>
    <name type="common">Tapeworm</name>
    <dbReference type="NCBI Taxonomy" id="70667"/>
    <lineage>
        <taxon>Eukaryota</taxon>
        <taxon>Metazoa</taxon>
        <taxon>Spiralia</taxon>
        <taxon>Lophotrochozoa</taxon>
        <taxon>Platyhelminthes</taxon>
        <taxon>Cestoda</taxon>
        <taxon>Eucestoda</taxon>
        <taxon>Diphyllobothriidea</taxon>
        <taxon>Diphyllobothriidae</taxon>
        <taxon>Schistocephalus</taxon>
    </lineage>
</organism>
<proteinExistence type="predicted"/>
<dbReference type="EMBL" id="GEEE01010828">
    <property type="protein sequence ID" value="JAP52397.1"/>
    <property type="molecule type" value="Transcribed_RNA"/>
</dbReference>
<accession>A0A0V0J368</accession>
<dbReference type="EMBL" id="GEEE01016867">
    <property type="protein sequence ID" value="JAP46358.1"/>
    <property type="molecule type" value="Transcribed_RNA"/>
</dbReference>
<name>A0A0V0J368_SCHSO</name>
<protein>
    <submittedName>
        <fullName evidence="1">Uncharacterized protein</fullName>
    </submittedName>
</protein>
<dbReference type="EMBL" id="GEEE01024168">
    <property type="protein sequence ID" value="JAP39057.1"/>
    <property type="molecule type" value="Transcribed_RNA"/>
</dbReference>
<dbReference type="EMBL" id="GEEE01023254">
    <property type="protein sequence ID" value="JAP39971.1"/>
    <property type="molecule type" value="Transcribed_RNA"/>
</dbReference>
<dbReference type="AlphaFoldDB" id="A0A0V0J368"/>
<reference evidence="1" key="1">
    <citation type="submission" date="2016-01" db="EMBL/GenBank/DDBJ databases">
        <title>Reference transcriptome for the parasite Schistocephalus solidus: insights into the molecular evolution of parasitism.</title>
        <authorList>
            <person name="Hebert F.O."/>
            <person name="Grambauer S."/>
            <person name="Barber I."/>
            <person name="Landry C.R."/>
            <person name="Aubin-Horth N."/>
        </authorList>
    </citation>
    <scope>NUCLEOTIDE SEQUENCE</scope>
</reference>